<evidence type="ECO:0000256" key="1">
    <source>
        <dbReference type="ARBA" id="ARBA00022649"/>
    </source>
</evidence>
<sequence>MQIFWSDLAKANLREIRAFYQIVANSKVAKSIVSKIIDKTRLLRDQPEMGQLEDNPLVVERNFRYLVEGNYKIVYKVYLEDQTILIATIFDTRQNPKKLKI</sequence>
<gene>
    <name evidence="2" type="ORF">L0U89_05675</name>
</gene>
<accession>A0ABS9BRY9</accession>
<dbReference type="InterPro" id="IPR035093">
    <property type="entry name" value="RelE/ParE_toxin_dom_sf"/>
</dbReference>
<dbReference type="EMBL" id="JAKEVZ010000003">
    <property type="protein sequence ID" value="MCF1750554.1"/>
    <property type="molecule type" value="Genomic_DNA"/>
</dbReference>
<evidence type="ECO:0000313" key="3">
    <source>
        <dbReference type="Proteomes" id="UP001201449"/>
    </source>
</evidence>
<keyword evidence="3" id="KW-1185">Reference proteome</keyword>
<dbReference type="Pfam" id="PF05016">
    <property type="entry name" value="ParE_toxin"/>
    <property type="match status" value="1"/>
</dbReference>
<proteinExistence type="predicted"/>
<dbReference type="Proteomes" id="UP001201449">
    <property type="component" value="Unassembled WGS sequence"/>
</dbReference>
<evidence type="ECO:0000313" key="2">
    <source>
        <dbReference type="EMBL" id="MCF1750554.1"/>
    </source>
</evidence>
<organism evidence="2 3">
    <name type="scientific">Mariniradius sediminis</name>
    <dbReference type="NCBI Taxonomy" id="2909237"/>
    <lineage>
        <taxon>Bacteria</taxon>
        <taxon>Pseudomonadati</taxon>
        <taxon>Bacteroidota</taxon>
        <taxon>Cytophagia</taxon>
        <taxon>Cytophagales</taxon>
        <taxon>Cyclobacteriaceae</taxon>
        <taxon>Mariniradius</taxon>
    </lineage>
</organism>
<dbReference type="RefSeq" id="WP_234860644.1">
    <property type="nucleotide sequence ID" value="NZ_JAKEVZ010000003.1"/>
</dbReference>
<reference evidence="2 3" key="1">
    <citation type="submission" date="2022-01" db="EMBL/GenBank/DDBJ databases">
        <title>Mariniradius saccharolyticus sp. nov., isolated from sediment of a river.</title>
        <authorList>
            <person name="Liu H."/>
        </authorList>
    </citation>
    <scope>NUCLEOTIDE SEQUENCE [LARGE SCALE GENOMIC DNA]</scope>
    <source>
        <strain evidence="2 3">RY-2</strain>
    </source>
</reference>
<dbReference type="InterPro" id="IPR007712">
    <property type="entry name" value="RelE/ParE_toxin"/>
</dbReference>
<comment type="caution">
    <text evidence="2">The sequence shown here is derived from an EMBL/GenBank/DDBJ whole genome shotgun (WGS) entry which is preliminary data.</text>
</comment>
<dbReference type="Gene3D" id="3.30.2310.20">
    <property type="entry name" value="RelE-like"/>
    <property type="match status" value="1"/>
</dbReference>
<keyword evidence="1" id="KW-1277">Toxin-antitoxin system</keyword>
<name>A0ABS9BRY9_9BACT</name>
<protein>
    <submittedName>
        <fullName evidence="2">Type II toxin-antitoxin system RelE/ParE family toxin</fullName>
    </submittedName>
</protein>
<dbReference type="SUPFAM" id="SSF143011">
    <property type="entry name" value="RelE-like"/>
    <property type="match status" value="1"/>
</dbReference>